<dbReference type="EMBL" id="JBBNAG010000001">
    <property type="protein sequence ID" value="KAK9166240.1"/>
    <property type="molecule type" value="Genomic_DNA"/>
</dbReference>
<evidence type="ECO:0000313" key="3">
    <source>
        <dbReference type="Proteomes" id="UP001419268"/>
    </source>
</evidence>
<feature type="region of interest" description="Disordered" evidence="1">
    <location>
        <begin position="57"/>
        <end position="77"/>
    </location>
</feature>
<name>A0AAP0Q3S3_9MAGN</name>
<accession>A0AAP0Q3S3</accession>
<feature type="compositionally biased region" description="Basic and acidic residues" evidence="1">
    <location>
        <begin position="1"/>
        <end position="12"/>
    </location>
</feature>
<evidence type="ECO:0000256" key="1">
    <source>
        <dbReference type="SAM" id="MobiDB-lite"/>
    </source>
</evidence>
<protein>
    <submittedName>
        <fullName evidence="2">Uncharacterized protein</fullName>
    </submittedName>
</protein>
<organism evidence="2 3">
    <name type="scientific">Stephania cephalantha</name>
    <dbReference type="NCBI Taxonomy" id="152367"/>
    <lineage>
        <taxon>Eukaryota</taxon>
        <taxon>Viridiplantae</taxon>
        <taxon>Streptophyta</taxon>
        <taxon>Embryophyta</taxon>
        <taxon>Tracheophyta</taxon>
        <taxon>Spermatophyta</taxon>
        <taxon>Magnoliopsida</taxon>
        <taxon>Ranunculales</taxon>
        <taxon>Menispermaceae</taxon>
        <taxon>Menispermoideae</taxon>
        <taxon>Cissampelideae</taxon>
        <taxon>Stephania</taxon>
    </lineage>
</organism>
<evidence type="ECO:0000313" key="2">
    <source>
        <dbReference type="EMBL" id="KAK9166240.1"/>
    </source>
</evidence>
<feature type="compositionally biased region" description="Low complexity" evidence="1">
    <location>
        <begin position="57"/>
        <end position="67"/>
    </location>
</feature>
<dbReference type="AlphaFoldDB" id="A0AAP0Q3S3"/>
<comment type="caution">
    <text evidence="2">The sequence shown here is derived from an EMBL/GenBank/DDBJ whole genome shotgun (WGS) entry which is preliminary data.</text>
</comment>
<proteinExistence type="predicted"/>
<reference evidence="2 3" key="1">
    <citation type="submission" date="2024-01" db="EMBL/GenBank/DDBJ databases">
        <title>Genome assemblies of Stephania.</title>
        <authorList>
            <person name="Yang L."/>
        </authorList>
    </citation>
    <scope>NUCLEOTIDE SEQUENCE [LARGE SCALE GENOMIC DNA]</scope>
    <source>
        <strain evidence="2">JXDWG</strain>
        <tissue evidence="2">Leaf</tissue>
    </source>
</reference>
<keyword evidence="3" id="KW-1185">Reference proteome</keyword>
<sequence>MADHQQRQRNAEDVPASGGGMASSATRLRGGLPARQRRCTAAARCGRRTSSDAAAAIAQGNGAARRGSTSGSAWQRRGCGSGVGVTIMRLRRWRGFDGGAVNGAEQLRCGEWSDRSLIDEGCDSTNFDDAMEHGVVHLASESWLLYLRYESVRAGRQVSRPRSGSVISHSHKG</sequence>
<dbReference type="Proteomes" id="UP001419268">
    <property type="component" value="Unassembled WGS sequence"/>
</dbReference>
<feature type="region of interest" description="Disordered" evidence="1">
    <location>
        <begin position="1"/>
        <end position="35"/>
    </location>
</feature>
<gene>
    <name evidence="2" type="ORF">Scep_001431</name>
</gene>